<feature type="coiled-coil region" evidence="6">
    <location>
        <begin position="245"/>
        <end position="346"/>
    </location>
</feature>
<keyword evidence="6" id="KW-0175">Coiled coil</keyword>
<name>A0ABQ3W0B8_9LACO</name>
<protein>
    <submittedName>
        <fullName evidence="9">ABC transporter permease</fullName>
    </submittedName>
</protein>
<dbReference type="InterPro" id="IPR038766">
    <property type="entry name" value="Membrane_comp_ABC_pdt"/>
</dbReference>
<evidence type="ECO:0000256" key="2">
    <source>
        <dbReference type="ARBA" id="ARBA00022475"/>
    </source>
</evidence>
<feature type="domain" description="ABC3 transporter permease C-terminal" evidence="8">
    <location>
        <begin position="377"/>
        <end position="490"/>
    </location>
</feature>
<evidence type="ECO:0000313" key="10">
    <source>
        <dbReference type="Proteomes" id="UP000604765"/>
    </source>
</evidence>
<comment type="subcellular location">
    <subcellularLocation>
        <location evidence="1">Cell membrane</location>
        <topology evidence="1">Multi-pass membrane protein</topology>
    </subcellularLocation>
</comment>
<proteinExistence type="predicted"/>
<evidence type="ECO:0000256" key="6">
    <source>
        <dbReference type="SAM" id="Coils"/>
    </source>
</evidence>
<evidence type="ECO:0000256" key="4">
    <source>
        <dbReference type="ARBA" id="ARBA00022989"/>
    </source>
</evidence>
<feature type="transmembrane region" description="Helical" evidence="7">
    <location>
        <begin position="419"/>
        <end position="440"/>
    </location>
</feature>
<evidence type="ECO:0000256" key="1">
    <source>
        <dbReference type="ARBA" id="ARBA00004651"/>
    </source>
</evidence>
<dbReference type="RefSeq" id="WP_203630048.1">
    <property type="nucleotide sequence ID" value="NZ_BNJR01000012.1"/>
</dbReference>
<feature type="transmembrane region" description="Helical" evidence="7">
    <location>
        <begin position="469"/>
        <end position="490"/>
    </location>
</feature>
<comment type="caution">
    <text evidence="9">The sequence shown here is derived from an EMBL/GenBank/DDBJ whole genome shotgun (WGS) entry which is preliminary data.</text>
</comment>
<feature type="transmembrane region" description="Helical" evidence="7">
    <location>
        <begin position="873"/>
        <end position="891"/>
    </location>
</feature>
<keyword evidence="10" id="KW-1185">Reference proteome</keyword>
<feature type="domain" description="ABC3 transporter permease C-terminal" evidence="8">
    <location>
        <begin position="781"/>
        <end position="897"/>
    </location>
</feature>
<feature type="transmembrane region" description="Helical" evidence="7">
    <location>
        <begin position="543"/>
        <end position="563"/>
    </location>
</feature>
<organism evidence="9 10">
    <name type="scientific">Lentilactobacillus fungorum</name>
    <dbReference type="NCBI Taxonomy" id="2201250"/>
    <lineage>
        <taxon>Bacteria</taxon>
        <taxon>Bacillati</taxon>
        <taxon>Bacillota</taxon>
        <taxon>Bacilli</taxon>
        <taxon>Lactobacillales</taxon>
        <taxon>Lactobacillaceae</taxon>
        <taxon>Lentilactobacillus</taxon>
    </lineage>
</organism>
<keyword evidence="4 7" id="KW-1133">Transmembrane helix</keyword>
<feature type="transmembrane region" description="Helical" evidence="7">
    <location>
        <begin position="20"/>
        <end position="37"/>
    </location>
</feature>
<dbReference type="Pfam" id="PF02687">
    <property type="entry name" value="FtsX"/>
    <property type="match status" value="2"/>
</dbReference>
<feature type="transmembrane region" description="Helical" evidence="7">
    <location>
        <begin position="822"/>
        <end position="843"/>
    </location>
</feature>
<gene>
    <name evidence="9" type="primary">ylbB</name>
    <name evidence="9" type="ORF">YK48G_14640</name>
</gene>
<sequence>MKKALQKNIRREFKFSLARFLSVTTLIALGVIVLIGLKVTGPDMRRTANNYYTEQKMADAVVTSNTDISKSDQNYLKSLPHVKKIEFGTYQDAVIENTNKSIRLNTKSTSLSKSKVFKGKLPTNNHEIALDKREMSKYKIGDSLWLVNNKGGHKIDNLKRASYKIVGFVTSPDYLKKVNMGQTSAGNGQISTYGIVTKSAFTTTQPKIAKISYNNVHGASYSNQYEQQVQDNVNDVDNKIRDRGVTRTNNEKQSSLDKLKTAENNLNHQQSQLKTKKAQLKAKQQQLTSQAQQASAASTQAQAQLRSAENTIKKNLAQISSAQAKINRAQKNLQDKRQAIQNNDQQIVYTIKSRNDYNTGYNQFGEDAKRIDSLSNTFPIIFFLVALLVCFTTMSRMAGQKRIELGTLRALGYTKFDTLKVFIIYGLSTGILGSLIGVLFGTGFLPRRIFAAYAANFSIPNFQTPLDPFWITLSTVISIAVTTLPALYAAGISLRELPATLMLPKPPKAGAKVLLEKIPFIWRHLSFNYKIMIRNLARYKTRMAMTIIGVAGCTALLITGFGIRDSLNGILSTQYQKIVHYDVISIYNPDASSSKLAAYDDSIDNQSGIKSKTKVFYEQVTTHPKDDINNQTITMLVPKHPDHFSSYVSLRNPQTHQKLSLPKNGIAMTKKLATLTGKKVGDQITIKDANGKNHQVKIGKIVEMYAGHNIYLTPSYYKQIFNQSANYNANMIKLNNRSAKNIDQVSKNLNKPDASVTAVQSDDEKTEINNILHGLNNLVLIITLCASALAFVVLFTLTNINVSERIRELSTIKVLGFYPMEVVLYVYRETFFLTAVGILFGWWGGDYLHRYIMQTLPPATAMTTLNLLWTNPTISAILTIIFSVIVMILMARKINRIDMLEALKSVD</sequence>
<evidence type="ECO:0000256" key="5">
    <source>
        <dbReference type="ARBA" id="ARBA00023136"/>
    </source>
</evidence>
<evidence type="ECO:0000259" key="8">
    <source>
        <dbReference type="Pfam" id="PF02687"/>
    </source>
</evidence>
<evidence type="ECO:0000256" key="3">
    <source>
        <dbReference type="ARBA" id="ARBA00022692"/>
    </source>
</evidence>
<feature type="transmembrane region" description="Helical" evidence="7">
    <location>
        <begin position="378"/>
        <end position="398"/>
    </location>
</feature>
<dbReference type="PANTHER" id="PTHR30287:SF1">
    <property type="entry name" value="INNER MEMBRANE PROTEIN"/>
    <property type="match status" value="1"/>
</dbReference>
<keyword evidence="2" id="KW-1003">Cell membrane</keyword>
<reference evidence="9 10" key="1">
    <citation type="journal article" date="2021" name="Int. J. Syst. Evol. Microbiol.">
        <title>Lentilactobacillus fungorum sp. nov., isolated from spent mushroom substrates.</title>
        <authorList>
            <person name="Tohno M."/>
            <person name="Tanizawa Y."/>
            <person name="Kojima Y."/>
            <person name="Sakamoto M."/>
            <person name="Ohkuma M."/>
            <person name="Kobayashi H."/>
        </authorList>
    </citation>
    <scope>NUCLEOTIDE SEQUENCE [LARGE SCALE GENOMIC DNA]</scope>
    <source>
        <strain evidence="9 10">YK48G</strain>
    </source>
</reference>
<dbReference type="EMBL" id="BNJR01000012">
    <property type="protein sequence ID" value="GHP14039.1"/>
    <property type="molecule type" value="Genomic_DNA"/>
</dbReference>
<keyword evidence="3 7" id="KW-0812">Transmembrane</keyword>
<dbReference type="Proteomes" id="UP000604765">
    <property type="component" value="Unassembled WGS sequence"/>
</dbReference>
<evidence type="ECO:0000256" key="7">
    <source>
        <dbReference type="SAM" id="Phobius"/>
    </source>
</evidence>
<evidence type="ECO:0000313" key="9">
    <source>
        <dbReference type="EMBL" id="GHP14039.1"/>
    </source>
</evidence>
<accession>A0ABQ3W0B8</accession>
<dbReference type="PANTHER" id="PTHR30287">
    <property type="entry name" value="MEMBRANE COMPONENT OF PREDICTED ABC SUPERFAMILY METABOLITE UPTAKE TRANSPORTER"/>
    <property type="match status" value="1"/>
</dbReference>
<keyword evidence="5 7" id="KW-0472">Membrane</keyword>
<feature type="transmembrane region" description="Helical" evidence="7">
    <location>
        <begin position="778"/>
        <end position="802"/>
    </location>
</feature>
<dbReference type="InterPro" id="IPR003838">
    <property type="entry name" value="ABC3_permease_C"/>
</dbReference>